<protein>
    <submittedName>
        <fullName evidence="1">Uncharacterized protein</fullName>
    </submittedName>
</protein>
<sequence>MSVPEARQRHKNTSIPRSSRLCGHYAHYAAAEGTVVDPASKTNGTNVCLPPIVRWRQAFLASRCAHCGSGVILDNLDAGRFSLIVVGEYTSDAHSHAAAHDSDVVVRNWIIDSRALATNMDQLD</sequence>
<dbReference type="AlphaFoldDB" id="A0A165PWX3"/>
<accession>A0A165PWX3</accession>
<dbReference type="InParanoid" id="A0A165PWX3"/>
<dbReference type="Proteomes" id="UP000077266">
    <property type="component" value="Unassembled WGS sequence"/>
</dbReference>
<organism evidence="1 2">
    <name type="scientific">Exidia glandulosa HHB12029</name>
    <dbReference type="NCBI Taxonomy" id="1314781"/>
    <lineage>
        <taxon>Eukaryota</taxon>
        <taxon>Fungi</taxon>
        <taxon>Dikarya</taxon>
        <taxon>Basidiomycota</taxon>
        <taxon>Agaricomycotina</taxon>
        <taxon>Agaricomycetes</taxon>
        <taxon>Auriculariales</taxon>
        <taxon>Exidiaceae</taxon>
        <taxon>Exidia</taxon>
    </lineage>
</organism>
<evidence type="ECO:0000313" key="2">
    <source>
        <dbReference type="Proteomes" id="UP000077266"/>
    </source>
</evidence>
<gene>
    <name evidence="1" type="ORF">EXIGLDRAFT_730890</name>
</gene>
<dbReference type="EMBL" id="KV425886">
    <property type="protein sequence ID" value="KZW02774.1"/>
    <property type="molecule type" value="Genomic_DNA"/>
</dbReference>
<reference evidence="1 2" key="1">
    <citation type="journal article" date="2016" name="Mol. Biol. Evol.">
        <title>Comparative Genomics of Early-Diverging Mushroom-Forming Fungi Provides Insights into the Origins of Lignocellulose Decay Capabilities.</title>
        <authorList>
            <person name="Nagy L.G."/>
            <person name="Riley R."/>
            <person name="Tritt A."/>
            <person name="Adam C."/>
            <person name="Daum C."/>
            <person name="Floudas D."/>
            <person name="Sun H."/>
            <person name="Yadav J.S."/>
            <person name="Pangilinan J."/>
            <person name="Larsson K.H."/>
            <person name="Matsuura K."/>
            <person name="Barry K."/>
            <person name="Labutti K."/>
            <person name="Kuo R."/>
            <person name="Ohm R.A."/>
            <person name="Bhattacharya S.S."/>
            <person name="Shirouzu T."/>
            <person name="Yoshinaga Y."/>
            <person name="Martin F.M."/>
            <person name="Grigoriev I.V."/>
            <person name="Hibbett D.S."/>
        </authorList>
    </citation>
    <scope>NUCLEOTIDE SEQUENCE [LARGE SCALE GENOMIC DNA]</scope>
    <source>
        <strain evidence="1 2">HHB12029</strain>
    </source>
</reference>
<name>A0A165PWX3_EXIGL</name>
<keyword evidence="2" id="KW-1185">Reference proteome</keyword>
<proteinExistence type="predicted"/>
<evidence type="ECO:0000313" key="1">
    <source>
        <dbReference type="EMBL" id="KZW02774.1"/>
    </source>
</evidence>